<dbReference type="InterPro" id="IPR020051">
    <property type="entry name" value="SagB-type_dehydrogenase"/>
</dbReference>
<dbReference type="PANTHER" id="PTHR43745:SF2">
    <property type="entry name" value="NITROREDUCTASE MJ1384-RELATED"/>
    <property type="match status" value="1"/>
</dbReference>
<gene>
    <name evidence="2" type="ORF">PaecuDRAFT_4688</name>
</gene>
<dbReference type="RefSeq" id="WP_006040668.1">
    <property type="nucleotide sequence ID" value="NZ_AEDD01000016.1"/>
</dbReference>
<dbReference type="GO" id="GO:0016491">
    <property type="term" value="F:oxidoreductase activity"/>
    <property type="evidence" value="ECO:0007669"/>
    <property type="project" value="InterPro"/>
</dbReference>
<feature type="domain" description="Nitroreductase" evidence="1">
    <location>
        <begin position="96"/>
        <end position="229"/>
    </location>
</feature>
<dbReference type="InterPro" id="IPR052544">
    <property type="entry name" value="Bacteriocin_Proc_Enz"/>
</dbReference>
<dbReference type="EMBL" id="AEDD01000016">
    <property type="protein sequence ID" value="EFM08499.1"/>
    <property type="molecule type" value="Genomic_DNA"/>
</dbReference>
<dbReference type="Gene3D" id="3.40.109.10">
    <property type="entry name" value="NADH Oxidase"/>
    <property type="match status" value="2"/>
</dbReference>
<name>E0IG97_9BACL</name>
<dbReference type="AlphaFoldDB" id="E0IG97"/>
<reference evidence="2 3" key="1">
    <citation type="submission" date="2010-07" db="EMBL/GenBank/DDBJ databases">
        <title>The draft genome of Paenibacillus curdlanolyticus YK9.</title>
        <authorList>
            <consortium name="US DOE Joint Genome Institute (JGI-PGF)"/>
            <person name="Lucas S."/>
            <person name="Copeland A."/>
            <person name="Lapidus A."/>
            <person name="Cheng J.-F."/>
            <person name="Bruce D."/>
            <person name="Goodwin L."/>
            <person name="Pitluck S."/>
            <person name="Land M.L."/>
            <person name="Hauser L."/>
            <person name="Chang Y.-J."/>
            <person name="Jeffries C."/>
            <person name="Anderson I.J."/>
            <person name="Johnson E."/>
            <person name="Loganathan U."/>
            <person name="Mulhopadhyay B."/>
            <person name="Kyrpides N."/>
            <person name="Woyke T.J."/>
        </authorList>
    </citation>
    <scope>NUCLEOTIDE SEQUENCE [LARGE SCALE GENOMIC DNA]</scope>
    <source>
        <strain evidence="2 3">YK9</strain>
    </source>
</reference>
<feature type="domain" description="Nitroreductase" evidence="1">
    <location>
        <begin position="346"/>
        <end position="469"/>
    </location>
</feature>
<dbReference type="eggNOG" id="COG0778">
    <property type="taxonomic scope" value="Bacteria"/>
</dbReference>
<dbReference type="OrthoDB" id="9801593at2"/>
<dbReference type="Proteomes" id="UP000005387">
    <property type="component" value="Unassembled WGS sequence"/>
</dbReference>
<dbReference type="CDD" id="cd02142">
    <property type="entry name" value="McbC_SagB-like_oxidoreductase"/>
    <property type="match status" value="1"/>
</dbReference>
<protein>
    <submittedName>
        <fullName evidence="2">SagB-type dehydrogenase domain protein</fullName>
    </submittedName>
</protein>
<organism evidence="2 3">
    <name type="scientific">Paenibacillus curdlanolyticus YK9</name>
    <dbReference type="NCBI Taxonomy" id="717606"/>
    <lineage>
        <taxon>Bacteria</taxon>
        <taxon>Bacillati</taxon>
        <taxon>Bacillota</taxon>
        <taxon>Bacilli</taxon>
        <taxon>Bacillales</taxon>
        <taxon>Paenibacillaceae</taxon>
        <taxon>Paenibacillus</taxon>
    </lineage>
</organism>
<dbReference type="PANTHER" id="PTHR43745">
    <property type="entry name" value="NITROREDUCTASE MJ1384-RELATED"/>
    <property type="match status" value="1"/>
</dbReference>
<evidence type="ECO:0000313" key="2">
    <source>
        <dbReference type="EMBL" id="EFM08499.1"/>
    </source>
</evidence>
<dbReference type="InterPro" id="IPR029479">
    <property type="entry name" value="Nitroreductase"/>
</dbReference>
<dbReference type="InterPro" id="IPR000415">
    <property type="entry name" value="Nitroreductase-like"/>
</dbReference>
<sequence length="491" mass="55408">MSKSMTTTVEHLSIFQYTRGREYEGNRFEISPRPERFKTYNGPCVRLKTSIRKGGEGSPTSGSLNGVEWLKRVMLPAFGVTSVKFHGHESELLWSFPSAGGCYPVEVYVAVRRLDGVQPGLYHYNALHASLYWIEDEHAAERVRDAQPAATRDADVCFILSIVPWRTCWKYAHKGYRFGMIDAGHVAANLQLVLRSLGWQFAAYTNLRSEELSALLKLDALEVPIAMIAASAGSPMHGDHETRSAVPPQRLQIAERGESLDDAEAQLFNWAPIFEFQERVNRTVPAPSDDWLTRLSLPEEWTDYDQLLPLLIDRRSSAAFERCELPIEDLNTMLMFIEKLELLPVFYLIVHDVKGLPSGVYQYAKGDLRCMREGDFRDLSAGICLGQTFLKDCSVLFVFTVDIAQISKEEFSQYQQSSIDGGGLGQLIHLKTEEMGLGFSVIGGFYDDEFRELLQLSSSHQIVYAGAWGRNAPNASEARKHDRYVMNRPQS</sequence>
<dbReference type="STRING" id="717606.PaecuDRAFT_4688"/>
<dbReference type="Pfam" id="PF00881">
    <property type="entry name" value="Nitroreductase"/>
    <property type="match status" value="2"/>
</dbReference>
<dbReference type="NCBIfam" id="TIGR03605">
    <property type="entry name" value="antibiot_sagB"/>
    <property type="match status" value="1"/>
</dbReference>
<dbReference type="SUPFAM" id="SSF55469">
    <property type="entry name" value="FMN-dependent nitroreductase-like"/>
    <property type="match status" value="2"/>
</dbReference>
<evidence type="ECO:0000259" key="1">
    <source>
        <dbReference type="Pfam" id="PF00881"/>
    </source>
</evidence>
<evidence type="ECO:0000313" key="3">
    <source>
        <dbReference type="Proteomes" id="UP000005387"/>
    </source>
</evidence>
<proteinExistence type="predicted"/>
<accession>E0IG97</accession>
<keyword evidence="3" id="KW-1185">Reference proteome</keyword>